<evidence type="ECO:0000313" key="9">
    <source>
        <dbReference type="Proteomes" id="UP000275385"/>
    </source>
</evidence>
<dbReference type="InterPro" id="IPR013785">
    <property type="entry name" value="Aldolase_TIM"/>
</dbReference>
<evidence type="ECO:0000256" key="3">
    <source>
        <dbReference type="ARBA" id="ARBA00022643"/>
    </source>
</evidence>
<evidence type="ECO:0000256" key="4">
    <source>
        <dbReference type="ARBA" id="ARBA00022857"/>
    </source>
</evidence>
<proteinExistence type="predicted"/>
<dbReference type="GO" id="GO:0050661">
    <property type="term" value="F:NADP binding"/>
    <property type="evidence" value="ECO:0007669"/>
    <property type="project" value="InterPro"/>
</dbReference>
<accession>A0A420YBM3</accession>
<feature type="region of interest" description="Disordered" evidence="6">
    <location>
        <begin position="1"/>
        <end position="36"/>
    </location>
</feature>
<keyword evidence="9" id="KW-1185">Reference proteome</keyword>
<protein>
    <recommendedName>
        <fullName evidence="7">NADH:flavin oxidoreductase/NADH oxidase N-terminal domain-containing protein</fullName>
    </recommendedName>
</protein>
<evidence type="ECO:0000256" key="5">
    <source>
        <dbReference type="ARBA" id="ARBA00023002"/>
    </source>
</evidence>
<evidence type="ECO:0000256" key="6">
    <source>
        <dbReference type="SAM" id="MobiDB-lite"/>
    </source>
</evidence>
<dbReference type="Pfam" id="PF00724">
    <property type="entry name" value="Oxidored_FMN"/>
    <property type="match status" value="1"/>
</dbReference>
<sequence length="456" mass="49881">MYSLLVRTKGAHPHHGVQDTAPNQGTGPQEKVEGQQEGNKDIYNVAAEGVPYYSPAQRPPAGTAVAPQPDNKPIPKLFQPLKIRGVQFQNRIMLSPLCQYSAHEGFHTPWHVTHLGGIIQRGPALTIVEATAVQPRGRITPEDSGLWLDAHISMLQQHVHFAHSQGQKIGIQIAHAGRKASTVAPWLSRAAVATKAVGGWPDDVVGPSAIAFNEDHATPRELTLEEIEELKQDFVSACRRAVTAGFDVIELHNAHGYLLHNFLSPVSNQRKDKYGGSFENRVRLTLEIVELVRKEIPEDMPLFVRISATDWLEEVEGFGPENSWTVKDSCKLAQLLAERGVDLIDVSSGGNHPQQKIKGGPGYQAGFAKEIKKAVGDKMYVATVGSITGGKQANELLEGGKDDKDEPLDVVLAGRMFQKNPGLVWTWAEELDTGIYVANQIGWGFGGRATKTEKKH</sequence>
<evidence type="ECO:0000256" key="2">
    <source>
        <dbReference type="ARBA" id="ARBA00022630"/>
    </source>
</evidence>
<dbReference type="InterPro" id="IPR001155">
    <property type="entry name" value="OxRdtase_FMN_N"/>
</dbReference>
<evidence type="ECO:0000256" key="1">
    <source>
        <dbReference type="ARBA" id="ARBA00001917"/>
    </source>
</evidence>
<keyword evidence="4" id="KW-0521">NADP</keyword>
<name>A0A420YBM3_9PEZI</name>
<dbReference type="Proteomes" id="UP000275385">
    <property type="component" value="Unassembled WGS sequence"/>
</dbReference>
<dbReference type="Gene3D" id="3.20.20.70">
    <property type="entry name" value="Aldolase class I"/>
    <property type="match status" value="1"/>
</dbReference>
<comment type="cofactor">
    <cofactor evidence="1">
        <name>FMN</name>
        <dbReference type="ChEBI" id="CHEBI:58210"/>
    </cofactor>
</comment>
<gene>
    <name evidence="8" type="ORF">DL546_004138</name>
</gene>
<organism evidence="8 9">
    <name type="scientific">Coniochaeta pulveracea</name>
    <dbReference type="NCBI Taxonomy" id="177199"/>
    <lineage>
        <taxon>Eukaryota</taxon>
        <taxon>Fungi</taxon>
        <taxon>Dikarya</taxon>
        <taxon>Ascomycota</taxon>
        <taxon>Pezizomycotina</taxon>
        <taxon>Sordariomycetes</taxon>
        <taxon>Sordariomycetidae</taxon>
        <taxon>Coniochaetales</taxon>
        <taxon>Coniochaetaceae</taxon>
        <taxon>Coniochaeta</taxon>
    </lineage>
</organism>
<feature type="domain" description="NADH:flavin oxidoreductase/NADH oxidase N-terminal" evidence="7">
    <location>
        <begin position="76"/>
        <end position="431"/>
    </location>
</feature>
<dbReference type="GO" id="GO:0003959">
    <property type="term" value="F:NADPH dehydrogenase activity"/>
    <property type="evidence" value="ECO:0007669"/>
    <property type="project" value="InterPro"/>
</dbReference>
<dbReference type="OrthoDB" id="72788at2759"/>
<dbReference type="STRING" id="177199.A0A420YBM3"/>
<reference evidence="8 9" key="1">
    <citation type="submission" date="2018-08" db="EMBL/GenBank/DDBJ databases">
        <title>Draft genome of the lignicolous fungus Coniochaeta pulveracea.</title>
        <authorList>
            <person name="Borstlap C.J."/>
            <person name="De Witt R.N."/>
            <person name="Botha A."/>
            <person name="Volschenk H."/>
        </authorList>
    </citation>
    <scope>NUCLEOTIDE SEQUENCE [LARGE SCALE GENOMIC DNA]</scope>
    <source>
        <strain evidence="8 9">CAB683</strain>
    </source>
</reference>
<dbReference type="PANTHER" id="PTHR43303:SF4">
    <property type="entry name" value="NADPH DEHYDROGENASE C23G7.10C-RELATED"/>
    <property type="match status" value="1"/>
</dbReference>
<keyword evidence="5" id="KW-0560">Oxidoreductase</keyword>
<dbReference type="CDD" id="cd02932">
    <property type="entry name" value="OYE_YqiM_FMN"/>
    <property type="match status" value="1"/>
</dbReference>
<evidence type="ECO:0000313" key="8">
    <source>
        <dbReference type="EMBL" id="RKU45130.1"/>
    </source>
</evidence>
<dbReference type="EMBL" id="QVQW01000023">
    <property type="protein sequence ID" value="RKU45130.1"/>
    <property type="molecule type" value="Genomic_DNA"/>
</dbReference>
<dbReference type="GO" id="GO:0010181">
    <property type="term" value="F:FMN binding"/>
    <property type="evidence" value="ECO:0007669"/>
    <property type="project" value="InterPro"/>
</dbReference>
<keyword evidence="2" id="KW-0285">Flavoprotein</keyword>
<comment type="caution">
    <text evidence="8">The sequence shown here is derived from an EMBL/GenBank/DDBJ whole genome shotgun (WGS) entry which is preliminary data.</text>
</comment>
<keyword evidence="3" id="KW-0288">FMN</keyword>
<dbReference type="SUPFAM" id="SSF51395">
    <property type="entry name" value="FMN-linked oxidoreductases"/>
    <property type="match status" value="1"/>
</dbReference>
<dbReference type="PANTHER" id="PTHR43303">
    <property type="entry name" value="NADPH DEHYDROGENASE C23G7.10C-RELATED"/>
    <property type="match status" value="1"/>
</dbReference>
<dbReference type="InterPro" id="IPR044152">
    <property type="entry name" value="YqjM-like"/>
</dbReference>
<dbReference type="AlphaFoldDB" id="A0A420YBM3"/>
<evidence type="ECO:0000259" key="7">
    <source>
        <dbReference type="Pfam" id="PF00724"/>
    </source>
</evidence>